<keyword evidence="1" id="KW-0472">Membrane</keyword>
<dbReference type="Proteomes" id="UP000186817">
    <property type="component" value="Unassembled WGS sequence"/>
</dbReference>
<protein>
    <submittedName>
        <fullName evidence="2">Uncharacterized protein</fullName>
    </submittedName>
</protein>
<feature type="transmembrane region" description="Helical" evidence="1">
    <location>
        <begin position="108"/>
        <end position="125"/>
    </location>
</feature>
<keyword evidence="3" id="KW-1185">Reference proteome</keyword>
<accession>A0A1Q9EAR4</accession>
<evidence type="ECO:0000256" key="1">
    <source>
        <dbReference type="SAM" id="Phobius"/>
    </source>
</evidence>
<dbReference type="AlphaFoldDB" id="A0A1Q9EAR4"/>
<gene>
    <name evidence="2" type="ORF">AK812_SmicGene12405</name>
</gene>
<comment type="caution">
    <text evidence="2">The sequence shown here is derived from an EMBL/GenBank/DDBJ whole genome shotgun (WGS) entry which is preliminary data.</text>
</comment>
<name>A0A1Q9EAR4_SYMMI</name>
<sequence length="362" mass="39348">MATIIVWAMISVIISIVIVIVIIIIIIIIIIITIIIIIMIYFFFIIISRHVRVTNARVVPGAAVPGIAQAVLVKASNADFGVYADKRTWLCEHGLAQILEKLTTAPSLVIFAMTSLLLSVLSLLMNRAHPYVDVTKEIVLEHERQVSCNGRWLMLKLALHQALMMAGSLALQIRKFTAETHAPPVESGNINLFASSYMKEKLNLSAMGISDSYVKDNKISSHSSIIVVIDAGCFVDLSIVICLVVAANGIFLIAIVIATTTASATTTTTTTTIIIIIIISIINFIIIIIIIITTITIITVITIIKIIITLTIIVVVVVIIIIIIIITIVTIVIIIVIVTIVVIVVVIVVIIIIIIIILTMSE</sequence>
<keyword evidence="1" id="KW-1133">Transmembrane helix</keyword>
<evidence type="ECO:0000313" key="3">
    <source>
        <dbReference type="Proteomes" id="UP000186817"/>
    </source>
</evidence>
<reference evidence="2 3" key="1">
    <citation type="submission" date="2016-02" db="EMBL/GenBank/DDBJ databases">
        <title>Genome analysis of coral dinoflagellate symbionts highlights evolutionary adaptations to a symbiotic lifestyle.</title>
        <authorList>
            <person name="Aranda M."/>
            <person name="Li Y."/>
            <person name="Liew Y.J."/>
            <person name="Baumgarten S."/>
            <person name="Simakov O."/>
            <person name="Wilson M."/>
            <person name="Piel J."/>
            <person name="Ashoor H."/>
            <person name="Bougouffa S."/>
            <person name="Bajic V.B."/>
            <person name="Ryu T."/>
            <person name="Ravasi T."/>
            <person name="Bayer T."/>
            <person name="Micklem G."/>
            <person name="Kim H."/>
            <person name="Bhak J."/>
            <person name="Lajeunesse T.C."/>
            <person name="Voolstra C.R."/>
        </authorList>
    </citation>
    <scope>NUCLEOTIDE SEQUENCE [LARGE SCALE GENOMIC DNA]</scope>
    <source>
        <strain evidence="2 3">CCMP2467</strain>
    </source>
</reference>
<dbReference type="EMBL" id="LSRX01000209">
    <property type="protein sequence ID" value="OLQ04492.1"/>
    <property type="molecule type" value="Genomic_DNA"/>
</dbReference>
<evidence type="ECO:0000313" key="2">
    <source>
        <dbReference type="EMBL" id="OLQ04492.1"/>
    </source>
</evidence>
<feature type="transmembrane region" description="Helical" evidence="1">
    <location>
        <begin position="306"/>
        <end position="326"/>
    </location>
</feature>
<feature type="transmembrane region" description="Helical" evidence="1">
    <location>
        <begin position="12"/>
        <end position="44"/>
    </location>
</feature>
<proteinExistence type="predicted"/>
<organism evidence="2 3">
    <name type="scientific">Symbiodinium microadriaticum</name>
    <name type="common">Dinoflagellate</name>
    <name type="synonym">Zooxanthella microadriatica</name>
    <dbReference type="NCBI Taxonomy" id="2951"/>
    <lineage>
        <taxon>Eukaryota</taxon>
        <taxon>Sar</taxon>
        <taxon>Alveolata</taxon>
        <taxon>Dinophyceae</taxon>
        <taxon>Suessiales</taxon>
        <taxon>Symbiodiniaceae</taxon>
        <taxon>Symbiodinium</taxon>
    </lineage>
</organism>
<feature type="transmembrane region" description="Helical" evidence="1">
    <location>
        <begin position="332"/>
        <end position="358"/>
    </location>
</feature>
<keyword evidence="1" id="KW-0812">Transmembrane</keyword>
<feature type="transmembrane region" description="Helical" evidence="1">
    <location>
        <begin position="225"/>
        <end position="258"/>
    </location>
</feature>
<feature type="transmembrane region" description="Helical" evidence="1">
    <location>
        <begin position="273"/>
        <end position="299"/>
    </location>
</feature>